<accession>A0AAD4VSG1</accession>
<sequence>MASYTSLVLRPLELKLPRSNPLMPANFKTVTIAAKTRVNMRPLNPIPPFIGLSTATGSNRRTAAPASISESSSTVPDDGNCNAKPCLDLFFLNFRDAEEAGRNRMEELLSLAWSHNPLTTLKVIYKILLDHHDEIFRTMTIWLHQNHPKTLSCNIEPIAGLFVDFCQFCKLLNVHLVLKDGRQVVEGRFPRIRFETSHDLEQGQDVRQQKQMAVKRYERDPEYRFLHEFISDIFAECLKSDIEKLKHENLKHSDDYDDEKDNWSKITDAATSCLSMGTNFNDPTLLWQSIARKVFPRESYPEYQGVEETDYADSVLDRLRNEVLLPLDKLDKAYESQDSVVEKYLEEVKAGKSKIAPDALLPHQIIRYVNHWNFGHVAELQWKAMVEGIKKQGKLNGKKILNNCLAVCNLRYMFKPGMRSVDASVGFALLMSELNEEPWKGKVIHFSSDPQLDLIKGDELTYRCDFLTRRVPWCWQVDFEKVLDLILEEAVNGNLKPEQVIKQVFVFTDSTDFDNARSNEESDDEDSDNSWKTIYEGIQRKYKEKGYDNAVPHIVYWQMWSCLSDPRWWVKSSEQPGVTMLEGTADNLLKLVLDNGGEISLDLIMEATISGKEYQKLLVVD</sequence>
<dbReference type="InterPro" id="IPR011205">
    <property type="entry name" value="UCP015417_vWA"/>
</dbReference>
<dbReference type="Proteomes" id="UP001054821">
    <property type="component" value="Chromosome 5"/>
</dbReference>
<evidence type="ECO:0000259" key="3">
    <source>
        <dbReference type="Pfam" id="PF25043"/>
    </source>
</evidence>
<keyword evidence="5" id="KW-1185">Reference proteome</keyword>
<name>A0AAD4VSG1_PRUDU</name>
<dbReference type="Pfam" id="PF11443">
    <property type="entry name" value="DUF2828"/>
    <property type="match status" value="3"/>
</dbReference>
<feature type="coiled-coil region" evidence="1">
    <location>
        <begin position="235"/>
        <end position="262"/>
    </location>
</feature>
<dbReference type="Pfam" id="PF25043">
    <property type="entry name" value="DUF7788"/>
    <property type="match status" value="1"/>
</dbReference>
<protein>
    <submittedName>
        <fullName evidence="4">Uncharacterized protein</fullName>
    </submittedName>
</protein>
<dbReference type="InterPro" id="IPR058580">
    <property type="entry name" value="DUF2828"/>
</dbReference>
<comment type="caution">
    <text evidence="4">The sequence shown here is derived from an EMBL/GenBank/DDBJ whole genome shotgun (WGS) entry which is preliminary data.</text>
</comment>
<keyword evidence="1" id="KW-0175">Coiled coil</keyword>
<evidence type="ECO:0000313" key="4">
    <source>
        <dbReference type="EMBL" id="KAI5329644.1"/>
    </source>
</evidence>
<feature type="domain" description="DUF2828" evidence="2">
    <location>
        <begin position="202"/>
        <end position="330"/>
    </location>
</feature>
<dbReference type="PIRSF" id="PIRSF015417">
    <property type="entry name" value="T31B5_30_vWA"/>
    <property type="match status" value="1"/>
</dbReference>
<dbReference type="PANTHER" id="PTHR31373:SF17">
    <property type="entry name" value="OS06G0652100 PROTEIN"/>
    <property type="match status" value="1"/>
</dbReference>
<dbReference type="InterPro" id="IPR056690">
    <property type="entry name" value="DUF7788"/>
</dbReference>
<gene>
    <name evidence="4" type="ORF">L3X38_029041</name>
</gene>
<feature type="domain" description="DUF2828" evidence="2">
    <location>
        <begin position="84"/>
        <end position="159"/>
    </location>
</feature>
<proteinExistence type="predicted"/>
<feature type="domain" description="DUF7788" evidence="3">
    <location>
        <begin position="403"/>
        <end position="597"/>
    </location>
</feature>
<evidence type="ECO:0000256" key="1">
    <source>
        <dbReference type="SAM" id="Coils"/>
    </source>
</evidence>
<dbReference type="EMBL" id="JAJFAZ020000005">
    <property type="protein sequence ID" value="KAI5329644.1"/>
    <property type="molecule type" value="Genomic_DNA"/>
</dbReference>
<dbReference type="PANTHER" id="PTHR31373">
    <property type="entry name" value="OS06G0652100 PROTEIN"/>
    <property type="match status" value="1"/>
</dbReference>
<organism evidence="4 5">
    <name type="scientific">Prunus dulcis</name>
    <name type="common">Almond</name>
    <name type="synonym">Amygdalus dulcis</name>
    <dbReference type="NCBI Taxonomy" id="3755"/>
    <lineage>
        <taxon>Eukaryota</taxon>
        <taxon>Viridiplantae</taxon>
        <taxon>Streptophyta</taxon>
        <taxon>Embryophyta</taxon>
        <taxon>Tracheophyta</taxon>
        <taxon>Spermatophyta</taxon>
        <taxon>Magnoliopsida</taxon>
        <taxon>eudicotyledons</taxon>
        <taxon>Gunneridae</taxon>
        <taxon>Pentapetalae</taxon>
        <taxon>rosids</taxon>
        <taxon>fabids</taxon>
        <taxon>Rosales</taxon>
        <taxon>Rosaceae</taxon>
        <taxon>Amygdaloideae</taxon>
        <taxon>Amygdaleae</taxon>
        <taxon>Prunus</taxon>
    </lineage>
</organism>
<feature type="domain" description="DUF2828" evidence="2">
    <location>
        <begin position="339"/>
        <end position="395"/>
    </location>
</feature>
<reference evidence="4 5" key="1">
    <citation type="journal article" date="2022" name="G3 (Bethesda)">
        <title>Whole-genome sequence and methylome profiling of the almond [Prunus dulcis (Mill.) D.A. Webb] cultivar 'Nonpareil'.</title>
        <authorList>
            <person name="D'Amico-Willman K.M."/>
            <person name="Ouma W.Z."/>
            <person name="Meulia T."/>
            <person name="Sideli G.M."/>
            <person name="Gradziel T.M."/>
            <person name="Fresnedo-Ramirez J."/>
        </authorList>
    </citation>
    <scope>NUCLEOTIDE SEQUENCE [LARGE SCALE GENOMIC DNA]</scope>
    <source>
        <strain evidence="4">Clone GOH B32 T37-40</strain>
    </source>
</reference>
<dbReference type="AlphaFoldDB" id="A0AAD4VSG1"/>
<evidence type="ECO:0000259" key="2">
    <source>
        <dbReference type="Pfam" id="PF11443"/>
    </source>
</evidence>
<evidence type="ECO:0000313" key="5">
    <source>
        <dbReference type="Proteomes" id="UP001054821"/>
    </source>
</evidence>